<proteinExistence type="predicted"/>
<keyword evidence="2" id="KW-1185">Reference proteome</keyword>
<evidence type="ECO:0000313" key="1">
    <source>
        <dbReference type="EMBL" id="GFR17422.1"/>
    </source>
</evidence>
<comment type="caution">
    <text evidence="1">The sequence shown here is derived from an EMBL/GenBank/DDBJ whole genome shotgun (WGS) entry which is preliminary data.</text>
</comment>
<sequence>MYKKCENYPAEEAINLFFAPPKYDPEVSDIDSDDETDEEFSIESGGADFFLSDPQPSTNRDVGVVKSFFLEFSAF</sequence>
<accession>A0A8X6LQY1</accession>
<dbReference type="Proteomes" id="UP000887116">
    <property type="component" value="Unassembled WGS sequence"/>
</dbReference>
<dbReference type="EMBL" id="BMAO01007636">
    <property type="protein sequence ID" value="GFR17422.1"/>
    <property type="molecule type" value="Genomic_DNA"/>
</dbReference>
<evidence type="ECO:0000313" key="2">
    <source>
        <dbReference type="Proteomes" id="UP000887116"/>
    </source>
</evidence>
<reference evidence="1" key="1">
    <citation type="submission" date="2020-07" db="EMBL/GenBank/DDBJ databases">
        <title>Multicomponent nature underlies the extraordinary mechanical properties of spider dragline silk.</title>
        <authorList>
            <person name="Kono N."/>
            <person name="Nakamura H."/>
            <person name="Mori M."/>
            <person name="Yoshida Y."/>
            <person name="Ohtoshi R."/>
            <person name="Malay A.D."/>
            <person name="Moran D.A.P."/>
            <person name="Tomita M."/>
            <person name="Numata K."/>
            <person name="Arakawa K."/>
        </authorList>
    </citation>
    <scope>NUCLEOTIDE SEQUENCE</scope>
</reference>
<organism evidence="1 2">
    <name type="scientific">Trichonephila clavata</name>
    <name type="common">Joro spider</name>
    <name type="synonym">Nephila clavata</name>
    <dbReference type="NCBI Taxonomy" id="2740835"/>
    <lineage>
        <taxon>Eukaryota</taxon>
        <taxon>Metazoa</taxon>
        <taxon>Ecdysozoa</taxon>
        <taxon>Arthropoda</taxon>
        <taxon>Chelicerata</taxon>
        <taxon>Arachnida</taxon>
        <taxon>Araneae</taxon>
        <taxon>Araneomorphae</taxon>
        <taxon>Entelegynae</taxon>
        <taxon>Araneoidea</taxon>
        <taxon>Nephilidae</taxon>
        <taxon>Trichonephila</taxon>
    </lineage>
</organism>
<protein>
    <submittedName>
        <fullName evidence="1">Uncharacterized protein</fullName>
    </submittedName>
</protein>
<name>A0A8X6LQY1_TRICU</name>
<dbReference type="AlphaFoldDB" id="A0A8X6LQY1"/>
<gene>
    <name evidence="1" type="ORF">TNCT_659681</name>
</gene>